<dbReference type="InterPro" id="IPR022674">
    <property type="entry name" value="G6P_DH_NAD-bd"/>
</dbReference>
<reference evidence="8" key="2">
    <citation type="journal article" date="2021" name="Microbiome">
        <title>Successional dynamics and alternative stable states in a saline activated sludge microbial community over 9 years.</title>
        <authorList>
            <person name="Wang Y."/>
            <person name="Ye J."/>
            <person name="Ju F."/>
            <person name="Liu L."/>
            <person name="Boyd J.A."/>
            <person name="Deng Y."/>
            <person name="Parks D.H."/>
            <person name="Jiang X."/>
            <person name="Yin X."/>
            <person name="Woodcroft B.J."/>
            <person name="Tyson G.W."/>
            <person name="Hugenholtz P."/>
            <person name="Polz M.F."/>
            <person name="Zhang T."/>
        </authorList>
    </citation>
    <scope>NUCLEOTIDE SEQUENCE</scope>
    <source>
        <strain evidence="8">HKST-UBA09</strain>
    </source>
</reference>
<keyword evidence="2" id="KW-0313">Glucose metabolism</keyword>
<organism evidence="8 9">
    <name type="scientific">Candidatus Dojkabacteria bacterium</name>
    <dbReference type="NCBI Taxonomy" id="2099670"/>
    <lineage>
        <taxon>Bacteria</taxon>
        <taxon>Candidatus Dojkabacteria</taxon>
    </lineage>
</organism>
<dbReference type="Pfam" id="PF02781">
    <property type="entry name" value="G6PD_C"/>
    <property type="match status" value="1"/>
</dbReference>
<dbReference type="SUPFAM" id="SSF55347">
    <property type="entry name" value="Glyceraldehyde-3-phosphate dehydrogenase-like, C-terminal domain"/>
    <property type="match status" value="1"/>
</dbReference>
<accession>A0A955LBI6</accession>
<evidence type="ECO:0000256" key="1">
    <source>
        <dbReference type="ARBA" id="ARBA00004937"/>
    </source>
</evidence>
<dbReference type="Gene3D" id="3.40.50.720">
    <property type="entry name" value="NAD(P)-binding Rossmann-like Domain"/>
    <property type="match status" value="1"/>
</dbReference>
<gene>
    <name evidence="8" type="ORF">KC669_04250</name>
</gene>
<feature type="domain" description="Glucose-6-phosphate dehydrogenase C-terminal" evidence="7">
    <location>
        <begin position="188"/>
        <end position="432"/>
    </location>
</feature>
<dbReference type="GO" id="GO:0006006">
    <property type="term" value="P:glucose metabolic process"/>
    <property type="evidence" value="ECO:0007669"/>
    <property type="project" value="UniProtKB-KW"/>
</dbReference>
<evidence type="ECO:0000313" key="8">
    <source>
        <dbReference type="EMBL" id="MCA9387217.1"/>
    </source>
</evidence>
<keyword evidence="4" id="KW-0560">Oxidoreductase</keyword>
<sequence length="438" mass="51343">MTNSSILTIFGATGDLVVKKIIPALYVLFEKSQLPEQIKIVCFARRNFTNGKYNEFINELIHKILKKDKVDSKFHEMFEYVQGDLEDGESYKQLEEVIKRYDKICGKSCTKLFYFSVQPSFYENIAKRIADFDFNNEQYRLLIEKPYGRDYDSAVELDEKLKQYFTEEQIYRIDHYLHKKIVREIPRFRFENSIIKSVWNPSQIKKVVISTKEDFGVEDRGAFYDALGTLKDVGQNHLLAITSLILMDEFKDSMDFLKMRSDALKTIDVPTEEEIKKNTFRAQYEGYKDIEDVKSDSNTETYFKAKLFSTKEGWKNIPFVLEAGKKLDEQKKEVKIYFETNVIFFEFYPSNQVCLGVHSEDKEQCLLKMEDEMTDSQYVAEYTSVISEAIEGKSDYFVCIDEVLYQWKIVDAISNAWQKNIVPLESYMPGTTPETNIN</sequence>
<proteinExistence type="predicted"/>
<dbReference type="Gene3D" id="3.30.360.10">
    <property type="entry name" value="Dihydrodipicolinate Reductase, domain 2"/>
    <property type="match status" value="1"/>
</dbReference>
<dbReference type="PIRSF" id="PIRSF000110">
    <property type="entry name" value="G6PD"/>
    <property type="match status" value="1"/>
</dbReference>
<dbReference type="Pfam" id="PF00479">
    <property type="entry name" value="G6PD_N"/>
    <property type="match status" value="1"/>
</dbReference>
<comment type="caution">
    <text evidence="8">The sequence shown here is derived from an EMBL/GenBank/DDBJ whole genome shotgun (WGS) entry which is preliminary data.</text>
</comment>
<keyword evidence="3" id="KW-0521">NADP</keyword>
<dbReference type="GO" id="GO:0009051">
    <property type="term" value="P:pentose-phosphate shunt, oxidative branch"/>
    <property type="evidence" value="ECO:0007669"/>
    <property type="project" value="TreeGrafter"/>
</dbReference>
<dbReference type="GO" id="GO:0004345">
    <property type="term" value="F:glucose-6-phosphate dehydrogenase activity"/>
    <property type="evidence" value="ECO:0007669"/>
    <property type="project" value="InterPro"/>
</dbReference>
<dbReference type="GO" id="GO:0005829">
    <property type="term" value="C:cytosol"/>
    <property type="evidence" value="ECO:0007669"/>
    <property type="project" value="TreeGrafter"/>
</dbReference>
<evidence type="ECO:0008006" key="10">
    <source>
        <dbReference type="Google" id="ProtNLM"/>
    </source>
</evidence>
<dbReference type="EMBL" id="JAGQLF010000067">
    <property type="protein sequence ID" value="MCA9387217.1"/>
    <property type="molecule type" value="Genomic_DNA"/>
</dbReference>
<evidence type="ECO:0000256" key="2">
    <source>
        <dbReference type="ARBA" id="ARBA00022526"/>
    </source>
</evidence>
<comment type="pathway">
    <text evidence="1">Carbohydrate degradation; pentose phosphate pathway; D-ribulose 5-phosphate from D-glucose 6-phosphate (oxidative stage): step 1/3.</text>
</comment>
<dbReference type="InterPro" id="IPR001282">
    <property type="entry name" value="G6P_DH"/>
</dbReference>
<dbReference type="InterPro" id="IPR022675">
    <property type="entry name" value="G6P_DH_C"/>
</dbReference>
<feature type="domain" description="Glucose-6-phosphate dehydrogenase NAD-binding" evidence="6">
    <location>
        <begin position="9"/>
        <end position="183"/>
    </location>
</feature>
<evidence type="ECO:0000259" key="7">
    <source>
        <dbReference type="Pfam" id="PF02781"/>
    </source>
</evidence>
<dbReference type="Proteomes" id="UP000714915">
    <property type="component" value="Unassembled WGS sequence"/>
</dbReference>
<keyword evidence="5" id="KW-0119">Carbohydrate metabolism</keyword>
<dbReference type="InterPro" id="IPR036291">
    <property type="entry name" value="NAD(P)-bd_dom_sf"/>
</dbReference>
<dbReference type="AlphaFoldDB" id="A0A955LBI6"/>
<evidence type="ECO:0000256" key="4">
    <source>
        <dbReference type="ARBA" id="ARBA00023002"/>
    </source>
</evidence>
<dbReference type="GO" id="GO:0050661">
    <property type="term" value="F:NADP binding"/>
    <property type="evidence" value="ECO:0007669"/>
    <property type="project" value="InterPro"/>
</dbReference>
<dbReference type="SUPFAM" id="SSF51735">
    <property type="entry name" value="NAD(P)-binding Rossmann-fold domains"/>
    <property type="match status" value="1"/>
</dbReference>
<evidence type="ECO:0000256" key="5">
    <source>
        <dbReference type="ARBA" id="ARBA00023277"/>
    </source>
</evidence>
<evidence type="ECO:0000259" key="6">
    <source>
        <dbReference type="Pfam" id="PF00479"/>
    </source>
</evidence>
<dbReference type="PANTHER" id="PTHR23429">
    <property type="entry name" value="GLUCOSE-6-PHOSPHATE 1-DEHYDROGENASE G6PD"/>
    <property type="match status" value="1"/>
</dbReference>
<reference evidence="8" key="1">
    <citation type="submission" date="2020-04" db="EMBL/GenBank/DDBJ databases">
        <authorList>
            <person name="Zhang T."/>
        </authorList>
    </citation>
    <scope>NUCLEOTIDE SEQUENCE</scope>
    <source>
        <strain evidence="8">HKST-UBA09</strain>
    </source>
</reference>
<name>A0A955LBI6_9BACT</name>
<evidence type="ECO:0000256" key="3">
    <source>
        <dbReference type="ARBA" id="ARBA00022857"/>
    </source>
</evidence>
<dbReference type="PRINTS" id="PR00079">
    <property type="entry name" value="G6PDHDRGNASE"/>
</dbReference>
<dbReference type="PANTHER" id="PTHR23429:SF0">
    <property type="entry name" value="GLUCOSE-6-PHOSPHATE 1-DEHYDROGENASE"/>
    <property type="match status" value="1"/>
</dbReference>
<protein>
    <recommendedName>
        <fullName evidence="10">Glucose-6-phosphate dehydrogenase (NADP(+))</fullName>
    </recommendedName>
</protein>
<evidence type="ECO:0000313" key="9">
    <source>
        <dbReference type="Proteomes" id="UP000714915"/>
    </source>
</evidence>